<dbReference type="CDD" id="cd18873">
    <property type="entry name" value="NUDIX_NadM_like"/>
    <property type="match status" value="1"/>
</dbReference>
<accession>A0A4Q7U4H1</accession>
<feature type="domain" description="Nudix hydrolase" evidence="2">
    <location>
        <begin position="51"/>
        <end position="119"/>
    </location>
</feature>
<protein>
    <submittedName>
        <fullName evidence="4">8-oxo-dGTP diphosphatase</fullName>
    </submittedName>
</protein>
<dbReference type="PANTHER" id="PTHR43736:SF4">
    <property type="entry name" value="SLR1690 PROTEIN"/>
    <property type="match status" value="1"/>
</dbReference>
<dbReference type="Pfam" id="PF21906">
    <property type="entry name" value="WHD_NrtR"/>
    <property type="match status" value="1"/>
</dbReference>
<dbReference type="RefSeq" id="WP_198677408.1">
    <property type="nucleotide sequence ID" value="NZ_QYAG01000004.1"/>
</dbReference>
<dbReference type="EMBL" id="SHKI01000002">
    <property type="protein sequence ID" value="RZT68606.1"/>
    <property type="molecule type" value="Genomic_DNA"/>
</dbReference>
<dbReference type="InterPro" id="IPR000086">
    <property type="entry name" value="NUDIX_hydrolase_dom"/>
</dbReference>
<gene>
    <name evidence="4" type="ORF">EV139_0332</name>
</gene>
<dbReference type="SUPFAM" id="SSF46785">
    <property type="entry name" value="Winged helix' DNA-binding domain"/>
    <property type="match status" value="1"/>
</dbReference>
<comment type="caution">
    <text evidence="4">The sequence shown here is derived from an EMBL/GenBank/DDBJ whole genome shotgun (WGS) entry which is preliminary data.</text>
</comment>
<feature type="domain" description="NrtR DNA-binding winged helix" evidence="3">
    <location>
        <begin position="224"/>
        <end position="281"/>
    </location>
</feature>
<dbReference type="Gene3D" id="1.10.10.10">
    <property type="entry name" value="Winged helix-like DNA-binding domain superfamily/Winged helix DNA-binding domain"/>
    <property type="match status" value="1"/>
</dbReference>
<evidence type="ECO:0000256" key="1">
    <source>
        <dbReference type="SAM" id="MobiDB-lite"/>
    </source>
</evidence>
<dbReference type="AlphaFoldDB" id="A0A4Q7U4H1"/>
<feature type="compositionally biased region" description="Low complexity" evidence="1">
    <location>
        <begin position="304"/>
        <end position="339"/>
    </location>
</feature>
<dbReference type="InterPro" id="IPR036390">
    <property type="entry name" value="WH_DNA-bd_sf"/>
</dbReference>
<dbReference type="InterPro" id="IPR036388">
    <property type="entry name" value="WH-like_DNA-bd_sf"/>
</dbReference>
<dbReference type="InterPro" id="IPR054105">
    <property type="entry name" value="WHD_NrtR"/>
</dbReference>
<dbReference type="Pfam" id="PF00293">
    <property type="entry name" value="NUDIX"/>
    <property type="match status" value="1"/>
</dbReference>
<dbReference type="PANTHER" id="PTHR43736">
    <property type="entry name" value="ADP-RIBOSE PYROPHOSPHATASE"/>
    <property type="match status" value="1"/>
</dbReference>
<evidence type="ECO:0000259" key="3">
    <source>
        <dbReference type="Pfam" id="PF21906"/>
    </source>
</evidence>
<feature type="region of interest" description="Disordered" evidence="1">
    <location>
        <begin position="281"/>
        <end position="339"/>
    </location>
</feature>
<dbReference type="SUPFAM" id="SSF55811">
    <property type="entry name" value="Nudix"/>
    <property type="match status" value="1"/>
</dbReference>
<reference evidence="4 5" key="1">
    <citation type="journal article" date="2015" name="Stand. Genomic Sci.">
        <title>Genomic Encyclopedia of Bacterial and Archaeal Type Strains, Phase III: the genomes of soil and plant-associated and newly described type strains.</title>
        <authorList>
            <person name="Whitman W.B."/>
            <person name="Woyke T."/>
            <person name="Klenk H.P."/>
            <person name="Zhou Y."/>
            <person name="Lilburn T.G."/>
            <person name="Beck B.J."/>
            <person name="De Vos P."/>
            <person name="Vandamme P."/>
            <person name="Eisen J.A."/>
            <person name="Garrity G."/>
            <person name="Hugenholtz P."/>
            <person name="Kyrpides N.C."/>
        </authorList>
    </citation>
    <scope>NUCLEOTIDE SEQUENCE [LARGE SCALE GENOMIC DNA]</scope>
    <source>
        <strain evidence="4 5">RF6</strain>
    </source>
</reference>
<keyword evidence="5" id="KW-1185">Reference proteome</keyword>
<evidence type="ECO:0000313" key="4">
    <source>
        <dbReference type="EMBL" id="RZT68606.1"/>
    </source>
</evidence>
<name>A0A4Q7U4H1_9MICO</name>
<proteinExistence type="predicted"/>
<feature type="compositionally biased region" description="Gly residues" evidence="1">
    <location>
        <begin position="286"/>
        <end position="303"/>
    </location>
</feature>
<dbReference type="Gene3D" id="3.90.79.10">
    <property type="entry name" value="Nucleoside Triphosphate Pyrophosphohydrolase"/>
    <property type="match status" value="1"/>
</dbReference>
<evidence type="ECO:0000313" key="5">
    <source>
        <dbReference type="Proteomes" id="UP000291832"/>
    </source>
</evidence>
<evidence type="ECO:0000259" key="2">
    <source>
        <dbReference type="Pfam" id="PF00293"/>
    </source>
</evidence>
<dbReference type="Proteomes" id="UP000291832">
    <property type="component" value="Unassembled WGS sequence"/>
</dbReference>
<organism evidence="4 5">
    <name type="scientific">Leucobacter luti</name>
    <dbReference type="NCBI Taxonomy" id="340320"/>
    <lineage>
        <taxon>Bacteria</taxon>
        <taxon>Bacillati</taxon>
        <taxon>Actinomycetota</taxon>
        <taxon>Actinomycetes</taxon>
        <taxon>Micrococcales</taxon>
        <taxon>Microbacteriaceae</taxon>
        <taxon>Leucobacter</taxon>
    </lineage>
</organism>
<dbReference type="InterPro" id="IPR015797">
    <property type="entry name" value="NUDIX_hydrolase-like_dom_sf"/>
</dbReference>
<sequence length="339" mass="34689">MRYAETSASERRYLPPAVAVSVVAFALRPPQGAAVGSADAAGAGSTIWLPLVRRTRAPFLGQWALPGGPTEWHETLDDTALRSLRSATGRSPGHLEQLYSFGSVERSAEAQRLVTIAYWALYGEHELDTDPAAALPVPAAAPVAGAARRWDDPAVPAGIGPTSAAAPREAADAGGAGTDAVPANVAWFSADLLPPLAFDHSEIVAHALARLRTKTEYADVAHRFLGPEFTLGRLRAVTEAVLGQPVDPANFRRQALARGGLTDTGRMATGGAHRPARLYRFSASGASGGPGGSGASGGPGGSGEPVVPAQPAPAAEPHDTPPAAAPAATPAPNSPRSIT</sequence>